<evidence type="ECO:0000313" key="2">
    <source>
        <dbReference type="EMBL" id="GBP44745.1"/>
    </source>
</evidence>
<feature type="compositionally biased region" description="Polar residues" evidence="1">
    <location>
        <begin position="1"/>
        <end position="21"/>
    </location>
</feature>
<comment type="caution">
    <text evidence="2">The sequence shown here is derived from an EMBL/GenBank/DDBJ whole genome shotgun (WGS) entry which is preliminary data.</text>
</comment>
<dbReference type="Proteomes" id="UP000299102">
    <property type="component" value="Unassembled WGS sequence"/>
</dbReference>
<gene>
    <name evidence="2" type="ORF">EVAR_81513_1</name>
</gene>
<name>A0A4C1W3R6_EUMVA</name>
<feature type="region of interest" description="Disordered" evidence="1">
    <location>
        <begin position="1"/>
        <end position="24"/>
    </location>
</feature>
<organism evidence="2 3">
    <name type="scientific">Eumeta variegata</name>
    <name type="common">Bagworm moth</name>
    <name type="synonym">Eumeta japonica</name>
    <dbReference type="NCBI Taxonomy" id="151549"/>
    <lineage>
        <taxon>Eukaryota</taxon>
        <taxon>Metazoa</taxon>
        <taxon>Ecdysozoa</taxon>
        <taxon>Arthropoda</taxon>
        <taxon>Hexapoda</taxon>
        <taxon>Insecta</taxon>
        <taxon>Pterygota</taxon>
        <taxon>Neoptera</taxon>
        <taxon>Endopterygota</taxon>
        <taxon>Lepidoptera</taxon>
        <taxon>Glossata</taxon>
        <taxon>Ditrysia</taxon>
        <taxon>Tineoidea</taxon>
        <taxon>Psychidae</taxon>
        <taxon>Oiketicinae</taxon>
        <taxon>Eumeta</taxon>
    </lineage>
</organism>
<dbReference type="AlphaFoldDB" id="A0A4C1W3R6"/>
<reference evidence="2 3" key="1">
    <citation type="journal article" date="2019" name="Commun. Biol.">
        <title>The bagworm genome reveals a unique fibroin gene that provides high tensile strength.</title>
        <authorList>
            <person name="Kono N."/>
            <person name="Nakamura H."/>
            <person name="Ohtoshi R."/>
            <person name="Tomita M."/>
            <person name="Numata K."/>
            <person name="Arakawa K."/>
        </authorList>
    </citation>
    <scope>NUCLEOTIDE SEQUENCE [LARGE SCALE GENOMIC DNA]</scope>
</reference>
<accession>A0A4C1W3R6</accession>
<keyword evidence="3" id="KW-1185">Reference proteome</keyword>
<evidence type="ECO:0000256" key="1">
    <source>
        <dbReference type="SAM" id="MobiDB-lite"/>
    </source>
</evidence>
<protein>
    <submittedName>
        <fullName evidence="2">Uncharacterized protein</fullName>
    </submittedName>
</protein>
<evidence type="ECO:0000313" key="3">
    <source>
        <dbReference type="Proteomes" id="UP000299102"/>
    </source>
</evidence>
<dbReference type="EMBL" id="BGZK01000457">
    <property type="protein sequence ID" value="GBP44745.1"/>
    <property type="molecule type" value="Genomic_DNA"/>
</dbReference>
<sequence length="93" mass="10435">MQEMSKINSPSEFRRQPTTARRSYDTRSIEIARIRYQTERRLPGVERRSCSTFVANVLVAPQAGFDESTASTHVSGRIVCLKTVCGASRGELK</sequence>
<proteinExistence type="predicted"/>